<accession>A0A484MI72</accession>
<organism evidence="1 2">
    <name type="scientific">Cuscuta campestris</name>
    <dbReference type="NCBI Taxonomy" id="132261"/>
    <lineage>
        <taxon>Eukaryota</taxon>
        <taxon>Viridiplantae</taxon>
        <taxon>Streptophyta</taxon>
        <taxon>Embryophyta</taxon>
        <taxon>Tracheophyta</taxon>
        <taxon>Spermatophyta</taxon>
        <taxon>Magnoliopsida</taxon>
        <taxon>eudicotyledons</taxon>
        <taxon>Gunneridae</taxon>
        <taxon>Pentapetalae</taxon>
        <taxon>asterids</taxon>
        <taxon>lamiids</taxon>
        <taxon>Solanales</taxon>
        <taxon>Convolvulaceae</taxon>
        <taxon>Cuscuteae</taxon>
        <taxon>Cuscuta</taxon>
        <taxon>Cuscuta subgen. Grammica</taxon>
        <taxon>Cuscuta sect. Cleistogrammica</taxon>
    </lineage>
</organism>
<proteinExistence type="predicted"/>
<dbReference type="AlphaFoldDB" id="A0A484MI72"/>
<dbReference type="EMBL" id="OOIL02003592">
    <property type="protein sequence ID" value="VFQ88495.1"/>
    <property type="molecule type" value="Genomic_DNA"/>
</dbReference>
<sequence>MFSSLTGKTVQFVQIESTEVNHVRIYRKMFIHWDEKQTTQVMEAESERCLLSKNSIKTKTSQKTVLEMASVKWFLLCIFFTAASANVQRYKWLP</sequence>
<evidence type="ECO:0000313" key="2">
    <source>
        <dbReference type="Proteomes" id="UP000595140"/>
    </source>
</evidence>
<name>A0A484MI72_9ASTE</name>
<protein>
    <submittedName>
        <fullName evidence="1">Uncharacterized protein</fullName>
    </submittedName>
</protein>
<dbReference type="Proteomes" id="UP000595140">
    <property type="component" value="Unassembled WGS sequence"/>
</dbReference>
<evidence type="ECO:0000313" key="1">
    <source>
        <dbReference type="EMBL" id="VFQ88495.1"/>
    </source>
</evidence>
<keyword evidence="2" id="KW-1185">Reference proteome</keyword>
<reference evidence="1 2" key="1">
    <citation type="submission" date="2018-04" db="EMBL/GenBank/DDBJ databases">
        <authorList>
            <person name="Vogel A."/>
        </authorList>
    </citation>
    <scope>NUCLEOTIDE SEQUENCE [LARGE SCALE GENOMIC DNA]</scope>
</reference>
<gene>
    <name evidence="1" type="ORF">CCAM_LOCUS30271</name>
</gene>